<name>A0A0F9Q9H0_9ZZZZ</name>
<evidence type="ECO:0000256" key="1">
    <source>
        <dbReference type="SAM" id="Phobius"/>
    </source>
</evidence>
<sequence>MNTTDWIGFVGVFQILLAYMLNIAGRLNSNDLAFIVLNLVGSSMACVASILMEYLPFILLEGVWAIASLLSLIRFVRKP</sequence>
<comment type="caution">
    <text evidence="3">The sequence shown here is derived from an EMBL/GenBank/DDBJ whole genome shotgun (WGS) entry which is preliminary data.</text>
</comment>
<feature type="domain" description="CBU-0592-like" evidence="2">
    <location>
        <begin position="5"/>
        <end position="78"/>
    </location>
</feature>
<dbReference type="Pfam" id="PF26604">
    <property type="entry name" value="CBU_0592"/>
    <property type="match status" value="1"/>
</dbReference>
<proteinExistence type="predicted"/>
<gene>
    <name evidence="3" type="ORF">LCGC14_1121840</name>
</gene>
<feature type="transmembrane region" description="Helical" evidence="1">
    <location>
        <begin position="32"/>
        <end position="51"/>
    </location>
</feature>
<protein>
    <recommendedName>
        <fullName evidence="2">CBU-0592-like domain-containing protein</fullName>
    </recommendedName>
</protein>
<accession>A0A0F9Q9H0</accession>
<dbReference type="NCBIfam" id="NF047864">
    <property type="entry name" value="CBU_0592_membra"/>
    <property type="match status" value="1"/>
</dbReference>
<reference evidence="3" key="1">
    <citation type="journal article" date="2015" name="Nature">
        <title>Complex archaea that bridge the gap between prokaryotes and eukaryotes.</title>
        <authorList>
            <person name="Spang A."/>
            <person name="Saw J.H."/>
            <person name="Jorgensen S.L."/>
            <person name="Zaremba-Niedzwiedzka K."/>
            <person name="Martijn J."/>
            <person name="Lind A.E."/>
            <person name="van Eijk R."/>
            <person name="Schleper C."/>
            <person name="Guy L."/>
            <person name="Ettema T.J."/>
        </authorList>
    </citation>
    <scope>NUCLEOTIDE SEQUENCE</scope>
</reference>
<dbReference type="AlphaFoldDB" id="A0A0F9Q9H0"/>
<feature type="transmembrane region" description="Helical" evidence="1">
    <location>
        <begin position="57"/>
        <end position="76"/>
    </location>
</feature>
<organism evidence="3">
    <name type="scientific">marine sediment metagenome</name>
    <dbReference type="NCBI Taxonomy" id="412755"/>
    <lineage>
        <taxon>unclassified sequences</taxon>
        <taxon>metagenomes</taxon>
        <taxon>ecological metagenomes</taxon>
    </lineage>
</organism>
<feature type="transmembrane region" description="Helical" evidence="1">
    <location>
        <begin position="6"/>
        <end position="25"/>
    </location>
</feature>
<keyword evidence="1" id="KW-0812">Transmembrane</keyword>
<evidence type="ECO:0000313" key="3">
    <source>
        <dbReference type="EMBL" id="KKN02028.1"/>
    </source>
</evidence>
<dbReference type="EMBL" id="LAZR01005191">
    <property type="protein sequence ID" value="KKN02028.1"/>
    <property type="molecule type" value="Genomic_DNA"/>
</dbReference>
<keyword evidence="1" id="KW-0472">Membrane</keyword>
<keyword evidence="1" id="KW-1133">Transmembrane helix</keyword>
<evidence type="ECO:0000259" key="2">
    <source>
        <dbReference type="Pfam" id="PF26604"/>
    </source>
</evidence>
<dbReference type="InterPro" id="IPR058058">
    <property type="entry name" value="CBU_0592-like"/>
</dbReference>